<reference evidence="1" key="1">
    <citation type="submission" date="2014-09" db="EMBL/GenBank/DDBJ databases">
        <authorList>
            <person name="Magalhaes I.L.F."/>
            <person name="Oliveira U."/>
            <person name="Santos F.R."/>
            <person name="Vidigal T.H.D.A."/>
            <person name="Brescovit A.D."/>
            <person name="Santos A.J."/>
        </authorList>
    </citation>
    <scope>NUCLEOTIDE SEQUENCE</scope>
    <source>
        <tissue evidence="1">Shoot tissue taken approximately 20 cm above the soil surface</tissue>
    </source>
</reference>
<evidence type="ECO:0000313" key="1">
    <source>
        <dbReference type="EMBL" id="JAD32091.1"/>
    </source>
</evidence>
<accession>A0A0A8YZY0</accession>
<name>A0A0A8YZY0_ARUDO</name>
<organism evidence="1">
    <name type="scientific">Arundo donax</name>
    <name type="common">Giant reed</name>
    <name type="synonym">Donax arundinaceus</name>
    <dbReference type="NCBI Taxonomy" id="35708"/>
    <lineage>
        <taxon>Eukaryota</taxon>
        <taxon>Viridiplantae</taxon>
        <taxon>Streptophyta</taxon>
        <taxon>Embryophyta</taxon>
        <taxon>Tracheophyta</taxon>
        <taxon>Spermatophyta</taxon>
        <taxon>Magnoliopsida</taxon>
        <taxon>Liliopsida</taxon>
        <taxon>Poales</taxon>
        <taxon>Poaceae</taxon>
        <taxon>PACMAD clade</taxon>
        <taxon>Arundinoideae</taxon>
        <taxon>Arundineae</taxon>
        <taxon>Arundo</taxon>
    </lineage>
</organism>
<reference evidence="1" key="2">
    <citation type="journal article" date="2015" name="Data Brief">
        <title>Shoot transcriptome of the giant reed, Arundo donax.</title>
        <authorList>
            <person name="Barrero R.A."/>
            <person name="Guerrero F.D."/>
            <person name="Moolhuijzen P."/>
            <person name="Goolsby J.A."/>
            <person name="Tidwell J."/>
            <person name="Bellgard S.E."/>
            <person name="Bellgard M.I."/>
        </authorList>
    </citation>
    <scope>NUCLEOTIDE SEQUENCE</scope>
    <source>
        <tissue evidence="1">Shoot tissue taken approximately 20 cm above the soil surface</tissue>
    </source>
</reference>
<proteinExistence type="predicted"/>
<sequence length="178" mass="19978">MENKSQLLHLNMCFHGIRSKNGSFELLMQRELSAISYDDFVLWFILIRLGVIFNLVDNLHSTQHPAERNVLAVHTSCPLCICGGDEELGIVCILYRDSFSVSIVGHLIGHRQSTWYIVMDLEVFIGERCPIDGYTARSVVVEIVTSLNHEAFDDSVERGSLVPKTVALLVNSFLPDQG</sequence>
<dbReference type="EMBL" id="GBRH01265804">
    <property type="protein sequence ID" value="JAD32091.1"/>
    <property type="molecule type" value="Transcribed_RNA"/>
</dbReference>
<protein>
    <submittedName>
        <fullName evidence="1">Uncharacterized protein</fullName>
    </submittedName>
</protein>
<dbReference type="AlphaFoldDB" id="A0A0A8YZY0"/>